<proteinExistence type="predicted"/>
<evidence type="ECO:0008006" key="4">
    <source>
        <dbReference type="Google" id="ProtNLM"/>
    </source>
</evidence>
<feature type="chain" id="PRO_5016297138" description="Secreted protein" evidence="1">
    <location>
        <begin position="26"/>
        <end position="110"/>
    </location>
</feature>
<protein>
    <recommendedName>
        <fullName evidence="4">Secreted protein</fullName>
    </recommendedName>
</protein>
<reference evidence="2 3" key="1">
    <citation type="submission" date="2016-12" db="EMBL/GenBank/DDBJ databases">
        <title>The genomes of Aspergillus section Nigri reveals drivers in fungal speciation.</title>
        <authorList>
            <consortium name="DOE Joint Genome Institute"/>
            <person name="Vesth T.C."/>
            <person name="Nybo J."/>
            <person name="Theobald S."/>
            <person name="Brandl J."/>
            <person name="Frisvad J.C."/>
            <person name="Nielsen K.F."/>
            <person name="Lyhne E.K."/>
            <person name="Kogle M.E."/>
            <person name="Kuo A."/>
            <person name="Riley R."/>
            <person name="Clum A."/>
            <person name="Nolan M."/>
            <person name="Lipzen A."/>
            <person name="Salamov A."/>
            <person name="Henrissat B."/>
            <person name="Wiebenga A."/>
            <person name="De Vries R.P."/>
            <person name="Grigoriev I.V."/>
            <person name="Mortensen U.H."/>
            <person name="Andersen M.R."/>
            <person name="Baker S.E."/>
        </authorList>
    </citation>
    <scope>NUCLEOTIDE SEQUENCE [LARGE SCALE GENOMIC DNA]</scope>
    <source>
        <strain evidence="2 3">JOP 1030-1</strain>
    </source>
</reference>
<keyword evidence="3" id="KW-1185">Reference proteome</keyword>
<name>A0A319A8B6_9EURO</name>
<gene>
    <name evidence="2" type="ORF">BP01DRAFT_102095</name>
</gene>
<evidence type="ECO:0000313" key="3">
    <source>
        <dbReference type="Proteomes" id="UP000248349"/>
    </source>
</evidence>
<dbReference type="RefSeq" id="XP_025429314.1">
    <property type="nucleotide sequence ID" value="XM_025570246.1"/>
</dbReference>
<dbReference type="AlphaFoldDB" id="A0A319A8B6"/>
<sequence length="110" mass="12105">MHNLCIASCIGICTLLALSISKAKGGSRHPTLHARPWRMCPNEGMDLSLGLSPLHPTEAANAHADMHQRYIIHLLIQLSLVGSWSSGKPLLIVYARTVLQKTISPIRKYI</sequence>
<dbReference type="EMBL" id="KZ821244">
    <property type="protein sequence ID" value="PYH43332.1"/>
    <property type="molecule type" value="Genomic_DNA"/>
</dbReference>
<evidence type="ECO:0000313" key="2">
    <source>
        <dbReference type="EMBL" id="PYH43332.1"/>
    </source>
</evidence>
<keyword evidence="1" id="KW-0732">Signal</keyword>
<organism evidence="2 3">
    <name type="scientific">Aspergillus saccharolyticus JOP 1030-1</name>
    <dbReference type="NCBI Taxonomy" id="1450539"/>
    <lineage>
        <taxon>Eukaryota</taxon>
        <taxon>Fungi</taxon>
        <taxon>Dikarya</taxon>
        <taxon>Ascomycota</taxon>
        <taxon>Pezizomycotina</taxon>
        <taxon>Eurotiomycetes</taxon>
        <taxon>Eurotiomycetidae</taxon>
        <taxon>Eurotiales</taxon>
        <taxon>Aspergillaceae</taxon>
        <taxon>Aspergillus</taxon>
        <taxon>Aspergillus subgen. Circumdati</taxon>
    </lineage>
</organism>
<dbReference type="GeneID" id="37071474"/>
<dbReference type="Proteomes" id="UP000248349">
    <property type="component" value="Unassembled WGS sequence"/>
</dbReference>
<evidence type="ECO:0000256" key="1">
    <source>
        <dbReference type="SAM" id="SignalP"/>
    </source>
</evidence>
<accession>A0A319A8B6</accession>
<feature type="signal peptide" evidence="1">
    <location>
        <begin position="1"/>
        <end position="25"/>
    </location>
</feature>